<dbReference type="Proteomes" id="UP001143545">
    <property type="component" value="Unassembled WGS sequence"/>
</dbReference>
<feature type="transmembrane region" description="Helical" evidence="1">
    <location>
        <begin position="72"/>
        <end position="97"/>
    </location>
</feature>
<name>A0A9W6B7S8_9FLAO</name>
<gene>
    <name evidence="2" type="ORF">NBRC110019_32160</name>
</gene>
<dbReference type="AlphaFoldDB" id="A0A9W6B7S8"/>
<protein>
    <submittedName>
        <fullName evidence="2">Uncharacterized protein</fullName>
    </submittedName>
</protein>
<organism evidence="2 3">
    <name type="scientific">Neptunitalea chrysea</name>
    <dbReference type="NCBI Taxonomy" id="1647581"/>
    <lineage>
        <taxon>Bacteria</taxon>
        <taxon>Pseudomonadati</taxon>
        <taxon>Bacteroidota</taxon>
        <taxon>Flavobacteriia</taxon>
        <taxon>Flavobacteriales</taxon>
        <taxon>Flavobacteriaceae</taxon>
        <taxon>Neptunitalea</taxon>
    </lineage>
</organism>
<evidence type="ECO:0000313" key="3">
    <source>
        <dbReference type="Proteomes" id="UP001143545"/>
    </source>
</evidence>
<keyword evidence="1" id="KW-1133">Transmembrane helix</keyword>
<keyword evidence="3" id="KW-1185">Reference proteome</keyword>
<sequence>MTFLLPVVLIENTIGKAIVKLKWKKAPDIKLKLGLKYSFYYLSVAPSFSILSAISTFPLLNPNIGNFDKILSFQLLIVYIIVDGLVFILSLGKFHLADYVLNLNINQHNFVKKPFKTLGVVYLFFGLLFFASIYTYKYNLTFSSLSDSFNNSIYKEQYPTDLFYGSYVFTLKEKSPNVFTPSKPLSFIYTQKLPQKTLYLNLPEDVFNSETERKKVCIDLILKSNRNDVFSDFEPRQTRIVLSNIKRGFFLEYYNYFYIYYFDNKLPDWNIYGGVKADSITMKNYINFNYNFNKGLLAKINLIEKEFGLTWNEIVEKAETNKEFEEKVQKLYNTYFETTFYGNRLEIKIDSSKLVLNRINFSDTKLNGCMGINFPVSNLEQRVNLTNHLNGEIIEYDENVDYLKLLREEVTNEGI</sequence>
<dbReference type="EMBL" id="BRVP01000041">
    <property type="protein sequence ID" value="GLB54175.1"/>
    <property type="molecule type" value="Genomic_DNA"/>
</dbReference>
<evidence type="ECO:0000313" key="2">
    <source>
        <dbReference type="EMBL" id="GLB54175.1"/>
    </source>
</evidence>
<feature type="transmembrane region" description="Helical" evidence="1">
    <location>
        <begin position="117"/>
        <end position="136"/>
    </location>
</feature>
<reference evidence="2" key="1">
    <citation type="submission" date="2022-07" db="EMBL/GenBank/DDBJ databases">
        <title>Taxonomy of Novel Oxalotrophic and Methylotrophic Bacteria.</title>
        <authorList>
            <person name="Sahin N."/>
            <person name="Tani A."/>
        </authorList>
    </citation>
    <scope>NUCLEOTIDE SEQUENCE</scope>
    <source>
        <strain evidence="2">AM327</strain>
    </source>
</reference>
<keyword evidence="1" id="KW-0472">Membrane</keyword>
<keyword evidence="1" id="KW-0812">Transmembrane</keyword>
<comment type="caution">
    <text evidence="2">The sequence shown here is derived from an EMBL/GenBank/DDBJ whole genome shotgun (WGS) entry which is preliminary data.</text>
</comment>
<evidence type="ECO:0000256" key="1">
    <source>
        <dbReference type="SAM" id="Phobius"/>
    </source>
</evidence>
<proteinExistence type="predicted"/>
<accession>A0A9W6B7S8</accession>
<feature type="transmembrane region" description="Helical" evidence="1">
    <location>
        <begin position="39"/>
        <end position="60"/>
    </location>
</feature>